<protein>
    <submittedName>
        <fullName evidence="1">Uncharacterized protein</fullName>
    </submittedName>
</protein>
<dbReference type="Proteomes" id="UP001190700">
    <property type="component" value="Unassembled WGS sequence"/>
</dbReference>
<gene>
    <name evidence="1" type="ORF">CYMTET_43345</name>
</gene>
<accession>A0AAE0F0L9</accession>
<dbReference type="AlphaFoldDB" id="A0AAE0F0L9"/>
<dbReference type="EMBL" id="LGRX02029197">
    <property type="protein sequence ID" value="KAK3247119.1"/>
    <property type="molecule type" value="Genomic_DNA"/>
</dbReference>
<proteinExistence type="predicted"/>
<comment type="caution">
    <text evidence="1">The sequence shown here is derived from an EMBL/GenBank/DDBJ whole genome shotgun (WGS) entry which is preliminary data.</text>
</comment>
<name>A0AAE0F0L9_9CHLO</name>
<sequence length="251" mass="29895">MAYTQNWIRAVDSHSLNTIEIRTNHLREIHRRVLSCSQNLLHHRQIYTALGRARRVWYMRVGVAAFVRYAHLKRSKRAPIPLSGERRRQLIKACATPLQRSLEHARRTLGVKHMITTFGVRRRFQFLRRTLREWSRSTRSSWRSYLTFARVVYDYKFRRAEIVKEKRLASMEDDERDDLHRGIVHAEISLEERLKLIRNLSAGNEKHRMQKERGEAMLTMLRTNSWTIRCADCGRCRESRETLDAPDTLGR</sequence>
<reference evidence="1 2" key="1">
    <citation type="journal article" date="2015" name="Genome Biol. Evol.">
        <title>Comparative Genomics of a Bacterivorous Green Alga Reveals Evolutionary Causalities and Consequences of Phago-Mixotrophic Mode of Nutrition.</title>
        <authorList>
            <person name="Burns J.A."/>
            <person name="Paasch A."/>
            <person name="Narechania A."/>
            <person name="Kim E."/>
        </authorList>
    </citation>
    <scope>NUCLEOTIDE SEQUENCE [LARGE SCALE GENOMIC DNA]</scope>
    <source>
        <strain evidence="1 2">PLY_AMNH</strain>
    </source>
</reference>
<evidence type="ECO:0000313" key="1">
    <source>
        <dbReference type="EMBL" id="KAK3247119.1"/>
    </source>
</evidence>
<organism evidence="1 2">
    <name type="scientific">Cymbomonas tetramitiformis</name>
    <dbReference type="NCBI Taxonomy" id="36881"/>
    <lineage>
        <taxon>Eukaryota</taxon>
        <taxon>Viridiplantae</taxon>
        <taxon>Chlorophyta</taxon>
        <taxon>Pyramimonadophyceae</taxon>
        <taxon>Pyramimonadales</taxon>
        <taxon>Pyramimonadaceae</taxon>
        <taxon>Cymbomonas</taxon>
    </lineage>
</organism>
<keyword evidence="2" id="KW-1185">Reference proteome</keyword>
<evidence type="ECO:0000313" key="2">
    <source>
        <dbReference type="Proteomes" id="UP001190700"/>
    </source>
</evidence>